<dbReference type="SUPFAM" id="SSF56112">
    <property type="entry name" value="Protein kinase-like (PK-like)"/>
    <property type="match status" value="1"/>
</dbReference>
<accession>F8NS60</accession>
<keyword evidence="3" id="KW-0808">Transferase</keyword>
<keyword evidence="4 9" id="KW-0547">Nucleotide-binding</keyword>
<evidence type="ECO:0000256" key="1">
    <source>
        <dbReference type="ARBA" id="ARBA00012513"/>
    </source>
</evidence>
<dbReference type="InterPro" id="IPR017441">
    <property type="entry name" value="Protein_kinase_ATP_BS"/>
</dbReference>
<dbReference type="PROSITE" id="PS50011">
    <property type="entry name" value="PROTEIN_KINASE_DOM"/>
    <property type="match status" value="1"/>
</dbReference>
<protein>
    <recommendedName>
        <fullName evidence="1">non-specific serine/threonine protein kinase</fullName>
        <ecNumber evidence="1">2.7.11.1</ecNumber>
    </recommendedName>
</protein>
<dbReference type="InterPro" id="IPR008271">
    <property type="entry name" value="Ser/Thr_kinase_AS"/>
</dbReference>
<dbReference type="OrthoDB" id="10252171at2759"/>
<dbReference type="GO" id="GO:0004674">
    <property type="term" value="F:protein serine/threonine kinase activity"/>
    <property type="evidence" value="ECO:0007669"/>
    <property type="project" value="UniProtKB-KW"/>
</dbReference>
<dbReference type="PANTHER" id="PTHR24356">
    <property type="entry name" value="SERINE/THREONINE-PROTEIN KINASE"/>
    <property type="match status" value="1"/>
</dbReference>
<dbReference type="Gene3D" id="3.30.200.20">
    <property type="entry name" value="Phosphorylase Kinase, domain 1"/>
    <property type="match status" value="1"/>
</dbReference>
<evidence type="ECO:0000313" key="11">
    <source>
        <dbReference type="EMBL" id="EGO26893.1"/>
    </source>
</evidence>
<evidence type="ECO:0000256" key="8">
    <source>
        <dbReference type="ARBA" id="ARBA00048679"/>
    </source>
</evidence>
<dbReference type="InterPro" id="IPR011009">
    <property type="entry name" value="Kinase-like_dom_sf"/>
</dbReference>
<evidence type="ECO:0000256" key="4">
    <source>
        <dbReference type="ARBA" id="ARBA00022741"/>
    </source>
</evidence>
<evidence type="ECO:0000256" key="7">
    <source>
        <dbReference type="ARBA" id="ARBA00047899"/>
    </source>
</evidence>
<dbReference type="PANTHER" id="PTHR24356:SF1">
    <property type="entry name" value="SERINE_THREONINE-PROTEIN KINASE GREATWALL"/>
    <property type="match status" value="1"/>
</dbReference>
<evidence type="ECO:0000256" key="9">
    <source>
        <dbReference type="PROSITE-ProRule" id="PRU10141"/>
    </source>
</evidence>
<dbReference type="HOGENOM" id="CLU_345507_0_0_1"/>
<dbReference type="PROSITE" id="PS00108">
    <property type="entry name" value="PROTEIN_KINASE_ST"/>
    <property type="match status" value="1"/>
</dbReference>
<organism>
    <name type="scientific">Serpula lacrymans var. lacrymans (strain S7.9)</name>
    <name type="common">Dry rot fungus</name>
    <dbReference type="NCBI Taxonomy" id="578457"/>
    <lineage>
        <taxon>Eukaryota</taxon>
        <taxon>Fungi</taxon>
        <taxon>Dikarya</taxon>
        <taxon>Basidiomycota</taxon>
        <taxon>Agaricomycotina</taxon>
        <taxon>Agaricomycetes</taxon>
        <taxon>Agaricomycetidae</taxon>
        <taxon>Boletales</taxon>
        <taxon>Coniophorineae</taxon>
        <taxon>Serpulaceae</taxon>
        <taxon>Serpula</taxon>
    </lineage>
</organism>
<dbReference type="EMBL" id="GL945432">
    <property type="protein sequence ID" value="EGO26893.1"/>
    <property type="molecule type" value="Genomic_DNA"/>
</dbReference>
<evidence type="ECO:0000256" key="6">
    <source>
        <dbReference type="ARBA" id="ARBA00022840"/>
    </source>
</evidence>
<keyword evidence="5" id="KW-0418">Kinase</keyword>
<dbReference type="AlphaFoldDB" id="F8NS60"/>
<dbReference type="Gene3D" id="1.10.510.10">
    <property type="entry name" value="Transferase(Phosphotransferase) domain 1"/>
    <property type="match status" value="1"/>
</dbReference>
<dbReference type="GeneID" id="18818750"/>
<dbReference type="InterPro" id="IPR000719">
    <property type="entry name" value="Prot_kinase_dom"/>
</dbReference>
<gene>
    <name evidence="11" type="ORF">SERLADRAFT_464478</name>
</gene>
<dbReference type="GO" id="GO:0005524">
    <property type="term" value="F:ATP binding"/>
    <property type="evidence" value="ECO:0007669"/>
    <property type="project" value="UniProtKB-UniRule"/>
</dbReference>
<evidence type="ECO:0000256" key="5">
    <source>
        <dbReference type="ARBA" id="ARBA00022777"/>
    </source>
</evidence>
<evidence type="ECO:0000256" key="2">
    <source>
        <dbReference type="ARBA" id="ARBA00022527"/>
    </source>
</evidence>
<keyword evidence="2" id="KW-0723">Serine/threonine-protein kinase</keyword>
<dbReference type="EC" id="2.7.11.1" evidence="1"/>
<dbReference type="SMART" id="SM00220">
    <property type="entry name" value="S_TKc"/>
    <property type="match status" value="1"/>
</dbReference>
<sequence>MSSSSVLPSSSCLPSQDYLGEYAYTPFSSPSQISSSSMNSSLLSTVSHDDISSGYAASLTLVQSPPFLARTLSQTLPDLCSLKSYRLLGTLGRGTYGKVMLSCFSVNKSPGRQCAMKVLQKRSMTLQRAKGIKGELTVLKSVAEAISLNRRVHKCGFDDESLRGVSFLQNTLACFQDDEFVYMILEYHPISLAHSQAARRLLLVHPPACLNATQDLERTLESFRFLTAELVLGILYLHRLGIVHQDLKPANIMISFHGHAIISDFGAARPLPLLSENDSSGSLISAPDNVQRGPIILPPSESTTFTPLYAAPELFDHQDDGSLIYDERVDFWSLGILLWEIATGDVPYGETADESATESEELVLDFERGEGLDPDLRDFLQQLLGYCVDDRLCGDDAKFHPFFDTIWDLWDDIAMLRYSPLPHPGKSPVINDISLSLDNEVEMKQSTDWDEALLERCLEKRVEVHATERLFEEVDLRVTWPLESDFVGKLALVADQAEQEATLKMFDYGFPDPNPNPEVPTIHDPRNEIPPDNVSKAEALALGRPCAPVTFDGPSVDDLDTLEVEQSNNTLSVASDSHYVTPTVNRDPCQATPDHDRKIRNVCDNRSSLLRDSPLSSYVPSGDERHTERYLHDDYQPTYPYLASRFSSSSSDFYMSSEVFSLVSVIGRRTYDHSSNGFPDTGPNRIDPPKARLRRRLPIFRENIAALHSEPPAPVAADATHTCQDPSDSWTWSFEEKITLAILEALSHRHENEATQQAKSGLPRAFNKGSVRLGQLKDYFSSVVAEKVEKTVKVQRTATIGLKSGVMRSMNLFSKLLG</sequence>
<feature type="domain" description="Protein kinase" evidence="10">
    <location>
        <begin position="85"/>
        <end position="403"/>
    </location>
</feature>
<reference evidence="11" key="1">
    <citation type="submission" date="2011-04" db="EMBL/GenBank/DDBJ databases">
        <title>Evolution of plant cell wall degrading machinery underlies the functional diversity of forest fungi.</title>
        <authorList>
            <consortium name="US DOE Joint Genome Institute (JGI-PGF)"/>
            <person name="Eastwood D.C."/>
            <person name="Floudas D."/>
            <person name="Binder M."/>
            <person name="Majcherczyk A."/>
            <person name="Schneider P."/>
            <person name="Aerts A."/>
            <person name="Asiegbu F.O."/>
            <person name="Baker S.E."/>
            <person name="Barry K."/>
            <person name="Bendiksby M."/>
            <person name="Blumentritt M."/>
            <person name="Coutinho P.M."/>
            <person name="Cullen D."/>
            <person name="Cullen D."/>
            <person name="Gathman A."/>
            <person name="Goodell B."/>
            <person name="Henrissat B."/>
            <person name="Ihrmark K."/>
            <person name="Kauserud H."/>
            <person name="Kohler A."/>
            <person name="LaButti K."/>
            <person name="Lapidus A."/>
            <person name="Lavin J.L."/>
            <person name="Lee Y.-H."/>
            <person name="Lindquist E."/>
            <person name="Lilly W."/>
            <person name="Lucas S."/>
            <person name="Morin E."/>
            <person name="Murat C."/>
            <person name="Oguiza J.A."/>
            <person name="Park J."/>
            <person name="Pisabarro A.G."/>
            <person name="Riley R."/>
            <person name="Rosling A."/>
            <person name="Salamov A."/>
            <person name="Schmidt O."/>
            <person name="Schmutz J."/>
            <person name="Skrede I."/>
            <person name="Stenlid J."/>
            <person name="Wiebenga A."/>
            <person name="Xie X."/>
            <person name="Kues U."/>
            <person name="Hibbett D.S."/>
            <person name="Hoffmeister D."/>
            <person name="Hogberg N."/>
            <person name="Martin F."/>
            <person name="Grigoriev I.V."/>
            <person name="Watkinson S.C."/>
        </authorList>
    </citation>
    <scope>NUCLEOTIDE SEQUENCE</scope>
    <source>
        <strain evidence="11">S7.9</strain>
    </source>
</reference>
<comment type="catalytic activity">
    <reaction evidence="7">
        <text>L-threonyl-[protein] + ATP = O-phospho-L-threonyl-[protein] + ADP + H(+)</text>
        <dbReference type="Rhea" id="RHEA:46608"/>
        <dbReference type="Rhea" id="RHEA-COMP:11060"/>
        <dbReference type="Rhea" id="RHEA-COMP:11605"/>
        <dbReference type="ChEBI" id="CHEBI:15378"/>
        <dbReference type="ChEBI" id="CHEBI:30013"/>
        <dbReference type="ChEBI" id="CHEBI:30616"/>
        <dbReference type="ChEBI" id="CHEBI:61977"/>
        <dbReference type="ChEBI" id="CHEBI:456216"/>
        <dbReference type="EC" id="2.7.11.1"/>
    </reaction>
</comment>
<evidence type="ECO:0000259" key="10">
    <source>
        <dbReference type="PROSITE" id="PS50011"/>
    </source>
</evidence>
<dbReference type="KEGG" id="sla:SERLADRAFT_464478"/>
<evidence type="ECO:0000256" key="3">
    <source>
        <dbReference type="ARBA" id="ARBA00022679"/>
    </source>
</evidence>
<keyword evidence="6 9" id="KW-0067">ATP-binding</keyword>
<dbReference type="Proteomes" id="UP000008064">
    <property type="component" value="Unassembled WGS sequence"/>
</dbReference>
<dbReference type="PROSITE" id="PS00107">
    <property type="entry name" value="PROTEIN_KINASE_ATP"/>
    <property type="match status" value="1"/>
</dbReference>
<proteinExistence type="predicted"/>
<comment type="catalytic activity">
    <reaction evidence="8">
        <text>L-seryl-[protein] + ATP = O-phospho-L-seryl-[protein] + ADP + H(+)</text>
        <dbReference type="Rhea" id="RHEA:17989"/>
        <dbReference type="Rhea" id="RHEA-COMP:9863"/>
        <dbReference type="Rhea" id="RHEA-COMP:11604"/>
        <dbReference type="ChEBI" id="CHEBI:15378"/>
        <dbReference type="ChEBI" id="CHEBI:29999"/>
        <dbReference type="ChEBI" id="CHEBI:30616"/>
        <dbReference type="ChEBI" id="CHEBI:83421"/>
        <dbReference type="ChEBI" id="CHEBI:456216"/>
        <dbReference type="EC" id="2.7.11.1"/>
    </reaction>
</comment>
<dbReference type="Pfam" id="PF00069">
    <property type="entry name" value="Pkinase"/>
    <property type="match status" value="1"/>
</dbReference>
<dbReference type="InterPro" id="IPR050236">
    <property type="entry name" value="Ser_Thr_kinase_AGC"/>
</dbReference>
<name>F8NS60_SERL9</name>
<feature type="binding site" evidence="9">
    <location>
        <position position="117"/>
    </location>
    <ligand>
        <name>ATP</name>
        <dbReference type="ChEBI" id="CHEBI:30616"/>
    </ligand>
</feature>
<dbReference type="RefSeq" id="XP_007317066.1">
    <property type="nucleotide sequence ID" value="XM_007317004.1"/>
</dbReference>